<dbReference type="EMBL" id="BAABAQ010000002">
    <property type="protein sequence ID" value="GAA4185558.1"/>
    <property type="molecule type" value="Genomic_DNA"/>
</dbReference>
<proteinExistence type="predicted"/>
<sequence length="210" mass="22363">MKKIITLALAVLAVGATVTAPAAATTVAIPKGFLLYEKDAAKKDNDPETNWKVGNSAKVRLAVDPCDRSTLAATGRVAARTVTFTGVPDFMKVEQVILYGSRASAVSAVAQVRAALTRCRARTDSGSSYRYASLRLTGLGDEALKVSGQVYYGRKAGVGGDRSVLVRKGNAVLVYLWAGEYAKPERSDWTVQLRDAKRMTAKICDVATCG</sequence>
<evidence type="ECO:0000256" key="1">
    <source>
        <dbReference type="SAM" id="SignalP"/>
    </source>
</evidence>
<protein>
    <submittedName>
        <fullName evidence="2">Uncharacterized protein</fullName>
    </submittedName>
</protein>
<keyword evidence="1" id="KW-0732">Signal</keyword>
<gene>
    <name evidence="2" type="ORF">GCM10022252_16100</name>
</gene>
<dbReference type="RefSeq" id="WP_344916539.1">
    <property type="nucleotide sequence ID" value="NZ_BAABAQ010000002.1"/>
</dbReference>
<evidence type="ECO:0000313" key="2">
    <source>
        <dbReference type="EMBL" id="GAA4185558.1"/>
    </source>
</evidence>
<comment type="caution">
    <text evidence="2">The sequence shown here is derived from an EMBL/GenBank/DDBJ whole genome shotgun (WGS) entry which is preliminary data.</text>
</comment>
<reference evidence="3" key="1">
    <citation type="journal article" date="2019" name="Int. J. Syst. Evol. Microbiol.">
        <title>The Global Catalogue of Microorganisms (GCM) 10K type strain sequencing project: providing services to taxonomists for standard genome sequencing and annotation.</title>
        <authorList>
            <consortium name="The Broad Institute Genomics Platform"/>
            <consortium name="The Broad Institute Genome Sequencing Center for Infectious Disease"/>
            <person name="Wu L."/>
            <person name="Ma J."/>
        </authorList>
    </citation>
    <scope>NUCLEOTIDE SEQUENCE [LARGE SCALE GENOMIC DNA]</scope>
    <source>
        <strain evidence="3">JCM 17388</strain>
    </source>
</reference>
<feature type="chain" id="PRO_5046732914" evidence="1">
    <location>
        <begin position="23"/>
        <end position="210"/>
    </location>
</feature>
<evidence type="ECO:0000313" key="3">
    <source>
        <dbReference type="Proteomes" id="UP001501251"/>
    </source>
</evidence>
<keyword evidence="3" id="KW-1185">Reference proteome</keyword>
<accession>A0ABP8AKT6</accession>
<dbReference type="Proteomes" id="UP001501251">
    <property type="component" value="Unassembled WGS sequence"/>
</dbReference>
<feature type="signal peptide" evidence="1">
    <location>
        <begin position="1"/>
        <end position="22"/>
    </location>
</feature>
<name>A0ABP8AKT6_9ACTN</name>
<organism evidence="2 3">
    <name type="scientific">Streptosporangium oxazolinicum</name>
    <dbReference type="NCBI Taxonomy" id="909287"/>
    <lineage>
        <taxon>Bacteria</taxon>
        <taxon>Bacillati</taxon>
        <taxon>Actinomycetota</taxon>
        <taxon>Actinomycetes</taxon>
        <taxon>Streptosporangiales</taxon>
        <taxon>Streptosporangiaceae</taxon>
        <taxon>Streptosporangium</taxon>
    </lineage>
</organism>